<name>A0A3N6M7Y2_NATCH</name>
<reference evidence="2 3" key="1">
    <citation type="submission" date="2018-10" db="EMBL/GenBank/DDBJ databases">
        <title>Natrarchaeobius chitinivorans gen. nov., sp. nov., and Natrarchaeobius haloalkaliphilus sp. nov., alkaliphilic, chitin-utilizing haloarchaea from hypersaline alkaline lakes.</title>
        <authorList>
            <person name="Sorokin D.Y."/>
            <person name="Elcheninov A.G."/>
            <person name="Kostrikina N.A."/>
            <person name="Bale N.J."/>
            <person name="Sinninghe Damste J.S."/>
            <person name="Khijniak T.V."/>
            <person name="Kublanov I.V."/>
            <person name="Toshchakov S.V."/>
        </authorList>
    </citation>
    <scope>NUCLEOTIDE SEQUENCE [LARGE SCALE GENOMIC DNA]</scope>
    <source>
        <strain evidence="2 3">AArcht7</strain>
    </source>
</reference>
<feature type="region of interest" description="Disordered" evidence="1">
    <location>
        <begin position="68"/>
        <end position="88"/>
    </location>
</feature>
<evidence type="ECO:0000313" key="2">
    <source>
        <dbReference type="EMBL" id="RQG99748.1"/>
    </source>
</evidence>
<dbReference type="Proteomes" id="UP000281431">
    <property type="component" value="Unassembled WGS sequence"/>
</dbReference>
<proteinExistence type="predicted"/>
<comment type="caution">
    <text evidence="2">The sequence shown here is derived from an EMBL/GenBank/DDBJ whole genome shotgun (WGS) entry which is preliminary data.</text>
</comment>
<evidence type="ECO:0000256" key="1">
    <source>
        <dbReference type="SAM" id="MobiDB-lite"/>
    </source>
</evidence>
<organism evidence="2 3">
    <name type="scientific">Natrarchaeobius chitinivorans</name>
    <dbReference type="NCBI Taxonomy" id="1679083"/>
    <lineage>
        <taxon>Archaea</taxon>
        <taxon>Methanobacteriati</taxon>
        <taxon>Methanobacteriota</taxon>
        <taxon>Stenosarchaea group</taxon>
        <taxon>Halobacteria</taxon>
        <taxon>Halobacteriales</taxon>
        <taxon>Natrialbaceae</taxon>
        <taxon>Natrarchaeobius</taxon>
    </lineage>
</organism>
<feature type="region of interest" description="Disordered" evidence="1">
    <location>
        <begin position="152"/>
        <end position="183"/>
    </location>
</feature>
<accession>A0A3N6M7Y2</accession>
<dbReference type="EMBL" id="REFZ01000008">
    <property type="protein sequence ID" value="RQG99748.1"/>
    <property type="molecule type" value="Genomic_DNA"/>
</dbReference>
<dbReference type="AlphaFoldDB" id="A0A3N6M7Y2"/>
<gene>
    <name evidence="2" type="ORF">EA472_13930</name>
</gene>
<protein>
    <submittedName>
        <fullName evidence="2">Uncharacterized protein</fullName>
    </submittedName>
</protein>
<keyword evidence="3" id="KW-1185">Reference proteome</keyword>
<sequence>MTTRAGRCVDVVDRVVPSEPRSGVFPADGLGQGGYSSAAMAPATRSDLYPTVERIAMVTVETNRHVSDGRSAGTARAGGVRNGRSTAEERRPLAGLCTRRQFDAVARADGKTADETGVPVTAGYSSRRLIVFIIHNYLATCKAVALPRRTRHRRREPVSGGKNITDRTEGATNDVPVVSNPVT</sequence>
<evidence type="ECO:0000313" key="3">
    <source>
        <dbReference type="Proteomes" id="UP000281431"/>
    </source>
</evidence>